<feature type="region of interest" description="Disordered" evidence="1">
    <location>
        <begin position="1"/>
        <end position="21"/>
    </location>
</feature>
<evidence type="ECO:0000256" key="1">
    <source>
        <dbReference type="SAM" id="MobiDB-lite"/>
    </source>
</evidence>
<organism evidence="2 3">
    <name type="scientific">Adineta ricciae</name>
    <name type="common">Rotifer</name>
    <dbReference type="NCBI Taxonomy" id="249248"/>
    <lineage>
        <taxon>Eukaryota</taxon>
        <taxon>Metazoa</taxon>
        <taxon>Spiralia</taxon>
        <taxon>Gnathifera</taxon>
        <taxon>Rotifera</taxon>
        <taxon>Eurotatoria</taxon>
        <taxon>Bdelloidea</taxon>
        <taxon>Adinetida</taxon>
        <taxon>Adinetidae</taxon>
        <taxon>Adineta</taxon>
    </lineage>
</organism>
<evidence type="ECO:0000313" key="2">
    <source>
        <dbReference type="EMBL" id="CAF1541124.1"/>
    </source>
</evidence>
<sequence length="796" mass="89550">VRTQSKTTLDGLTAGDTLHSDRGVSSLKQSLREIDDVINTVRGQFVLDKEDSTLLRSDQFGSNTSLHIEENSPNHIAQSPSMDYHQYHLSRMPPSYPSYTSASGFNQIDNHRDPRYMDSYGRSIPNPLPAIFRTAAMTSNTPMSSNSNRGQPFNYRPPPPPSYSTYDTPRNYNMNTMSSGYISDTNDVQRSSISLRPMVGSGSNSNIRRVGTTQPQPPPQSYYTSSPATQYRTKIISSNDQSYHSDSECVGPGPRYTKISRQAIPNRRPSNVVLPIRSMTSKAYDEYVPPEPPRPQQPPFDLYRYQQEQQQRLEREQRERERQEQLQRQLYEQQQAAAAAAAQLRAQEQRRKSDTSIDHEIGAELLKSPIANKKRYADSSFFSTPFNTYPTIEEQKKMARKIASILEGGDPTQKGATKFEKQRQRAEKYTIEGEATTPTISTSNFRPLNPIQSNHSSFSNHQPPSYDPTNVPDCIKNSLDQAQYMNPLRYVGAPADFKQRHMQEHVTHTNVPPQAAMSIVNDLMNNRGKGAALFQKRKARSEKWVVDENNVKKSGYKPQTPSYLSETTKPWGQHAPASWSGDEGTYSGPSYTPTRPKFNPPPPETSSVSESILSPPPTQNVPRFGDFNAKPKGFGSWNAENIAPQTPRSASDSRKPANLNMEPSIREAGIAESHMRTASQPWSPSANSQSVLSPTQQQTNDFFTFPSSNALSKWKNQEYSPWNQSYSQEQQQSQIPMTRDGVDQLRQRLTQQAPSAGNQSYQSHSSFNPRNEPSVAYHPYSSSSQGSGQQYHFTDL</sequence>
<dbReference type="EMBL" id="CAJNOR010005029">
    <property type="protein sequence ID" value="CAF1541124.1"/>
    <property type="molecule type" value="Genomic_DNA"/>
</dbReference>
<accession>A0A815WEZ2</accession>
<feature type="region of interest" description="Disordered" evidence="1">
    <location>
        <begin position="307"/>
        <end position="330"/>
    </location>
</feature>
<feature type="region of interest" description="Disordered" evidence="1">
    <location>
        <begin position="139"/>
        <end position="170"/>
    </location>
</feature>
<feature type="compositionally biased region" description="Polar residues" evidence="1">
    <location>
        <begin position="676"/>
        <end position="704"/>
    </location>
</feature>
<dbReference type="Proteomes" id="UP000663828">
    <property type="component" value="Unassembled WGS sequence"/>
</dbReference>
<feature type="compositionally biased region" description="Polar residues" evidence="1">
    <location>
        <begin position="748"/>
        <end position="771"/>
    </location>
</feature>
<feature type="compositionally biased region" description="Polar residues" evidence="1">
    <location>
        <begin position="436"/>
        <end position="463"/>
    </location>
</feature>
<feature type="region of interest" description="Disordered" evidence="1">
    <location>
        <begin position="195"/>
        <end position="276"/>
    </location>
</feature>
<feature type="compositionally biased region" description="Polar residues" evidence="1">
    <location>
        <begin position="557"/>
        <end position="570"/>
    </location>
</feature>
<protein>
    <submittedName>
        <fullName evidence="2">Uncharacterized protein</fullName>
    </submittedName>
</protein>
<feature type="compositionally biased region" description="Low complexity" evidence="1">
    <location>
        <begin position="7"/>
        <end position="17"/>
    </location>
</feature>
<feature type="compositionally biased region" description="Basic and acidic residues" evidence="1">
    <location>
        <begin position="311"/>
        <end position="325"/>
    </location>
</feature>
<feature type="compositionally biased region" description="Polar residues" evidence="1">
    <location>
        <begin position="228"/>
        <end position="244"/>
    </location>
</feature>
<name>A0A815WEZ2_ADIRI</name>
<feature type="compositionally biased region" description="Low complexity" evidence="1">
    <location>
        <begin position="781"/>
        <end position="790"/>
    </location>
</feature>
<gene>
    <name evidence="2" type="ORF">XAT740_LOCUS42188</name>
</gene>
<feature type="non-terminal residue" evidence="2">
    <location>
        <position position="796"/>
    </location>
</feature>
<dbReference type="AlphaFoldDB" id="A0A815WEZ2"/>
<feature type="compositionally biased region" description="Low complexity" evidence="1">
    <location>
        <begin position="139"/>
        <end position="148"/>
    </location>
</feature>
<feature type="region of interest" description="Disordered" evidence="1">
    <location>
        <begin position="432"/>
        <end position="473"/>
    </location>
</feature>
<evidence type="ECO:0000313" key="3">
    <source>
        <dbReference type="Proteomes" id="UP000663828"/>
    </source>
</evidence>
<keyword evidence="3" id="KW-1185">Reference proteome</keyword>
<feature type="region of interest" description="Disordered" evidence="1">
    <location>
        <begin position="748"/>
        <end position="796"/>
    </location>
</feature>
<feature type="region of interest" description="Disordered" evidence="1">
    <location>
        <begin position="552"/>
        <end position="659"/>
    </location>
</feature>
<reference evidence="2" key="1">
    <citation type="submission" date="2021-02" db="EMBL/GenBank/DDBJ databases">
        <authorList>
            <person name="Nowell W R."/>
        </authorList>
    </citation>
    <scope>NUCLEOTIDE SEQUENCE</scope>
</reference>
<proteinExistence type="predicted"/>
<feature type="region of interest" description="Disordered" evidence="1">
    <location>
        <begin position="672"/>
        <end position="704"/>
    </location>
</feature>
<comment type="caution">
    <text evidence="2">The sequence shown here is derived from an EMBL/GenBank/DDBJ whole genome shotgun (WGS) entry which is preliminary data.</text>
</comment>